<dbReference type="Gene3D" id="3.30.420.10">
    <property type="entry name" value="Ribonuclease H-like superfamily/Ribonuclease H"/>
    <property type="match status" value="1"/>
</dbReference>
<feature type="domain" description="Integrase catalytic" evidence="20">
    <location>
        <begin position="1134"/>
        <end position="1297"/>
    </location>
</feature>
<keyword evidence="5" id="KW-0540">Nuclease</keyword>
<evidence type="ECO:0000313" key="21">
    <source>
        <dbReference type="EMBL" id="CAL1388679.1"/>
    </source>
</evidence>
<dbReference type="Pfam" id="PF24626">
    <property type="entry name" value="SH3_Tf2-1"/>
    <property type="match status" value="1"/>
</dbReference>
<dbReference type="InterPro" id="IPR043128">
    <property type="entry name" value="Rev_trsase/Diguanyl_cyclase"/>
</dbReference>
<dbReference type="InterPro" id="IPR041588">
    <property type="entry name" value="Integrase_H2C2"/>
</dbReference>
<dbReference type="CDD" id="cd00303">
    <property type="entry name" value="retropepsin_like"/>
    <property type="match status" value="1"/>
</dbReference>
<keyword evidence="4" id="KW-0548">Nucleotidyltransferase</keyword>
<dbReference type="SUPFAM" id="SSF53098">
    <property type="entry name" value="Ribonuclease H-like"/>
    <property type="match status" value="1"/>
</dbReference>
<accession>A0AAV2ES90</accession>
<keyword evidence="7" id="KW-0064">Aspartyl protease</keyword>
<keyword evidence="3" id="KW-0808">Transferase</keyword>
<feature type="domain" description="CCHC-type" evidence="18">
    <location>
        <begin position="283"/>
        <end position="298"/>
    </location>
</feature>
<evidence type="ECO:0000259" key="18">
    <source>
        <dbReference type="PROSITE" id="PS50158"/>
    </source>
</evidence>
<dbReference type="InterPro" id="IPR001878">
    <property type="entry name" value="Znf_CCHC"/>
</dbReference>
<evidence type="ECO:0000256" key="7">
    <source>
        <dbReference type="ARBA" id="ARBA00022750"/>
    </source>
</evidence>
<keyword evidence="11" id="KW-0229">DNA integration</keyword>
<keyword evidence="16" id="KW-0863">Zinc-finger</keyword>
<keyword evidence="2" id="KW-0645">Protease</keyword>
<evidence type="ECO:0000256" key="9">
    <source>
        <dbReference type="ARBA" id="ARBA00022801"/>
    </source>
</evidence>
<proteinExistence type="predicted"/>
<dbReference type="PROSITE" id="PS50994">
    <property type="entry name" value="INTEGRASE"/>
    <property type="match status" value="1"/>
</dbReference>
<keyword evidence="12" id="KW-0695">RNA-directed DNA polymerase</keyword>
<dbReference type="InterPro" id="IPR050951">
    <property type="entry name" value="Retrovirus_Pol_polyprotein"/>
</dbReference>
<feature type="compositionally biased region" description="Polar residues" evidence="17">
    <location>
        <begin position="324"/>
        <end position="336"/>
    </location>
</feature>
<dbReference type="SUPFAM" id="SSF50630">
    <property type="entry name" value="Acid proteases"/>
    <property type="match status" value="1"/>
</dbReference>
<dbReference type="CDD" id="cd01647">
    <property type="entry name" value="RT_LTR"/>
    <property type="match status" value="1"/>
</dbReference>
<evidence type="ECO:0000256" key="13">
    <source>
        <dbReference type="ARBA" id="ARBA00022932"/>
    </source>
</evidence>
<dbReference type="Pfam" id="PF03732">
    <property type="entry name" value="Retrotrans_gag"/>
    <property type="match status" value="1"/>
</dbReference>
<organism evidence="21 22">
    <name type="scientific">Linum trigynum</name>
    <dbReference type="NCBI Taxonomy" id="586398"/>
    <lineage>
        <taxon>Eukaryota</taxon>
        <taxon>Viridiplantae</taxon>
        <taxon>Streptophyta</taxon>
        <taxon>Embryophyta</taxon>
        <taxon>Tracheophyta</taxon>
        <taxon>Spermatophyta</taxon>
        <taxon>Magnoliopsida</taxon>
        <taxon>eudicotyledons</taxon>
        <taxon>Gunneridae</taxon>
        <taxon>Pentapetalae</taxon>
        <taxon>rosids</taxon>
        <taxon>fabids</taxon>
        <taxon>Malpighiales</taxon>
        <taxon>Linaceae</taxon>
        <taxon>Linum</taxon>
    </lineage>
</organism>
<dbReference type="PANTHER" id="PTHR37984:SF5">
    <property type="entry name" value="PROTEIN NYNRIN-LIKE"/>
    <property type="match status" value="1"/>
</dbReference>
<gene>
    <name evidence="21" type="ORF">LTRI10_LOCUS29594</name>
</gene>
<dbReference type="GO" id="GO:0003887">
    <property type="term" value="F:DNA-directed DNA polymerase activity"/>
    <property type="evidence" value="ECO:0007669"/>
    <property type="project" value="UniProtKB-KW"/>
</dbReference>
<dbReference type="InterPro" id="IPR005162">
    <property type="entry name" value="Retrotrans_gag_dom"/>
</dbReference>
<evidence type="ECO:0000256" key="11">
    <source>
        <dbReference type="ARBA" id="ARBA00022908"/>
    </source>
</evidence>
<dbReference type="GO" id="GO:0006310">
    <property type="term" value="P:DNA recombination"/>
    <property type="evidence" value="ECO:0007669"/>
    <property type="project" value="UniProtKB-KW"/>
</dbReference>
<dbReference type="GO" id="GO:0006508">
    <property type="term" value="P:proteolysis"/>
    <property type="evidence" value="ECO:0007669"/>
    <property type="project" value="UniProtKB-KW"/>
</dbReference>
<evidence type="ECO:0000256" key="15">
    <source>
        <dbReference type="ARBA" id="ARBA00023172"/>
    </source>
</evidence>
<dbReference type="InterPro" id="IPR056924">
    <property type="entry name" value="SH3_Tf2-1"/>
</dbReference>
<name>A0AAV2ES90_9ROSI</name>
<evidence type="ECO:0000256" key="12">
    <source>
        <dbReference type="ARBA" id="ARBA00022918"/>
    </source>
</evidence>
<dbReference type="PROSITE" id="PS50878">
    <property type="entry name" value="RT_POL"/>
    <property type="match status" value="1"/>
</dbReference>
<dbReference type="SMART" id="SM00343">
    <property type="entry name" value="ZnF_C2HC"/>
    <property type="match status" value="1"/>
</dbReference>
<reference evidence="21 22" key="1">
    <citation type="submission" date="2024-04" db="EMBL/GenBank/DDBJ databases">
        <authorList>
            <person name="Fracassetti M."/>
        </authorList>
    </citation>
    <scope>NUCLEOTIDE SEQUENCE [LARGE SCALE GENOMIC DNA]</scope>
</reference>
<keyword evidence="14" id="KW-0238">DNA-binding</keyword>
<dbReference type="Gene3D" id="1.10.340.70">
    <property type="match status" value="1"/>
</dbReference>
<dbReference type="Pfam" id="PF00665">
    <property type="entry name" value="rve"/>
    <property type="match status" value="1"/>
</dbReference>
<dbReference type="Gene3D" id="3.10.20.370">
    <property type="match status" value="1"/>
</dbReference>
<dbReference type="InterPro" id="IPR021109">
    <property type="entry name" value="Peptidase_aspartic_dom_sf"/>
</dbReference>
<dbReference type="Pfam" id="PF17917">
    <property type="entry name" value="RT_RNaseH"/>
    <property type="match status" value="1"/>
</dbReference>
<feature type="region of interest" description="Disordered" evidence="17">
    <location>
        <begin position="1"/>
        <end position="31"/>
    </location>
</feature>
<keyword evidence="10" id="KW-0460">Magnesium</keyword>
<evidence type="ECO:0000256" key="4">
    <source>
        <dbReference type="ARBA" id="ARBA00022695"/>
    </source>
</evidence>
<dbReference type="Pfam" id="PF17921">
    <property type="entry name" value="Integrase_H2C2"/>
    <property type="match status" value="1"/>
</dbReference>
<keyword evidence="6" id="KW-0479">Metal-binding</keyword>
<keyword evidence="13" id="KW-0239">DNA-directed DNA polymerase</keyword>
<evidence type="ECO:0000256" key="6">
    <source>
        <dbReference type="ARBA" id="ARBA00022723"/>
    </source>
</evidence>
<dbReference type="InterPro" id="IPR001584">
    <property type="entry name" value="Integrase_cat-core"/>
</dbReference>
<dbReference type="InterPro" id="IPR036397">
    <property type="entry name" value="RNaseH_sf"/>
</dbReference>
<dbReference type="InterPro" id="IPR043502">
    <property type="entry name" value="DNA/RNA_pol_sf"/>
</dbReference>
<dbReference type="GO" id="GO:0003677">
    <property type="term" value="F:DNA binding"/>
    <property type="evidence" value="ECO:0007669"/>
    <property type="project" value="UniProtKB-KW"/>
</dbReference>
<evidence type="ECO:0000256" key="17">
    <source>
        <dbReference type="SAM" id="MobiDB-lite"/>
    </source>
</evidence>
<dbReference type="InterPro" id="IPR012337">
    <property type="entry name" value="RNaseH-like_sf"/>
</dbReference>
<evidence type="ECO:0000256" key="8">
    <source>
        <dbReference type="ARBA" id="ARBA00022759"/>
    </source>
</evidence>
<evidence type="ECO:0000256" key="1">
    <source>
        <dbReference type="ARBA" id="ARBA00012493"/>
    </source>
</evidence>
<dbReference type="GO" id="GO:0015074">
    <property type="term" value="P:DNA integration"/>
    <property type="evidence" value="ECO:0007669"/>
    <property type="project" value="UniProtKB-KW"/>
</dbReference>
<dbReference type="GO" id="GO:0004519">
    <property type="term" value="F:endonuclease activity"/>
    <property type="evidence" value="ECO:0007669"/>
    <property type="project" value="UniProtKB-KW"/>
</dbReference>
<evidence type="ECO:0000256" key="2">
    <source>
        <dbReference type="ARBA" id="ARBA00022670"/>
    </source>
</evidence>
<feature type="region of interest" description="Disordered" evidence="17">
    <location>
        <begin position="217"/>
        <end position="257"/>
    </location>
</feature>
<dbReference type="GO" id="GO:0003964">
    <property type="term" value="F:RNA-directed DNA polymerase activity"/>
    <property type="evidence" value="ECO:0007669"/>
    <property type="project" value="UniProtKB-KW"/>
</dbReference>
<dbReference type="Pfam" id="PF00078">
    <property type="entry name" value="RVT_1"/>
    <property type="match status" value="1"/>
</dbReference>
<dbReference type="Gene3D" id="3.10.10.10">
    <property type="entry name" value="HIV Type 1 Reverse Transcriptase, subunit A, domain 1"/>
    <property type="match status" value="1"/>
</dbReference>
<dbReference type="FunFam" id="3.10.20.370:FF:000001">
    <property type="entry name" value="Retrovirus-related Pol polyprotein from transposon 17.6-like protein"/>
    <property type="match status" value="1"/>
</dbReference>
<dbReference type="EC" id="2.7.7.49" evidence="1"/>
<dbReference type="SUPFAM" id="SSF56672">
    <property type="entry name" value="DNA/RNA polymerases"/>
    <property type="match status" value="1"/>
</dbReference>
<dbReference type="Gene3D" id="2.40.70.10">
    <property type="entry name" value="Acid Proteases"/>
    <property type="match status" value="1"/>
</dbReference>
<dbReference type="PANTHER" id="PTHR37984">
    <property type="entry name" value="PROTEIN CBG26694"/>
    <property type="match status" value="1"/>
</dbReference>
<keyword evidence="16" id="KW-0862">Zinc</keyword>
<keyword evidence="15" id="KW-0233">DNA recombination</keyword>
<dbReference type="Gene3D" id="3.30.70.270">
    <property type="match status" value="2"/>
</dbReference>
<dbReference type="GO" id="GO:0004190">
    <property type="term" value="F:aspartic-type endopeptidase activity"/>
    <property type="evidence" value="ECO:0007669"/>
    <property type="project" value="UniProtKB-KW"/>
</dbReference>
<evidence type="ECO:0000256" key="10">
    <source>
        <dbReference type="ARBA" id="ARBA00022842"/>
    </source>
</evidence>
<dbReference type="PROSITE" id="PS50158">
    <property type="entry name" value="ZF_CCHC"/>
    <property type="match status" value="1"/>
</dbReference>
<evidence type="ECO:0000313" key="22">
    <source>
        <dbReference type="Proteomes" id="UP001497516"/>
    </source>
</evidence>
<dbReference type="CDD" id="cd09274">
    <property type="entry name" value="RNase_HI_RT_Ty3"/>
    <property type="match status" value="1"/>
</dbReference>
<evidence type="ECO:0000259" key="20">
    <source>
        <dbReference type="PROSITE" id="PS50994"/>
    </source>
</evidence>
<keyword evidence="9" id="KW-0378">Hydrolase</keyword>
<evidence type="ECO:0000256" key="5">
    <source>
        <dbReference type="ARBA" id="ARBA00022722"/>
    </source>
</evidence>
<dbReference type="GO" id="GO:0008270">
    <property type="term" value="F:zinc ion binding"/>
    <property type="evidence" value="ECO:0007669"/>
    <property type="project" value="UniProtKB-KW"/>
</dbReference>
<dbReference type="InterPro" id="IPR000477">
    <property type="entry name" value="RT_dom"/>
</dbReference>
<protein>
    <recommendedName>
        <fullName evidence="1">RNA-directed DNA polymerase</fullName>
        <ecNumber evidence="1">2.7.7.49</ecNumber>
    </recommendedName>
</protein>
<evidence type="ECO:0000256" key="16">
    <source>
        <dbReference type="PROSITE-ProRule" id="PRU00047"/>
    </source>
</evidence>
<dbReference type="FunFam" id="3.30.70.270:FF:000045">
    <property type="entry name" value="Transposon Tf2-7 polyprotein"/>
    <property type="match status" value="1"/>
</dbReference>
<keyword evidence="22" id="KW-1185">Reference proteome</keyword>
<dbReference type="EMBL" id="OZ034818">
    <property type="protein sequence ID" value="CAL1388679.1"/>
    <property type="molecule type" value="Genomic_DNA"/>
</dbReference>
<feature type="region of interest" description="Disordered" evidence="17">
    <location>
        <begin position="299"/>
        <end position="361"/>
    </location>
</feature>
<evidence type="ECO:0000259" key="19">
    <source>
        <dbReference type="PROSITE" id="PS50878"/>
    </source>
</evidence>
<dbReference type="Proteomes" id="UP001497516">
    <property type="component" value="Chromosome 5"/>
</dbReference>
<feature type="domain" description="Reverse transcriptase" evidence="19">
    <location>
        <begin position="596"/>
        <end position="775"/>
    </location>
</feature>
<dbReference type="InterPro" id="IPR041373">
    <property type="entry name" value="RT_RNaseH"/>
</dbReference>
<dbReference type="Gene3D" id="4.10.60.10">
    <property type="entry name" value="Zinc finger, CCHC-type"/>
    <property type="match status" value="1"/>
</dbReference>
<dbReference type="Pfam" id="PF08284">
    <property type="entry name" value="RVP_2"/>
    <property type="match status" value="1"/>
</dbReference>
<sequence>MSSQASDASVGPQLTPPVPVPERRPPDYVGFRKRKVEDFKGGRSTDPMEVEQWLAKVTRTLAEMRADDEDRVLLTVSLLQDAAYNWWTTQPASREDPPTITWPEFVQLFKDHFIPEAYRIGKQREFLLIRQKWGNEGRESVTEYTARFDKLLTYGGPQFQDVAAQRIHYLESLKPAFRRQLSILNWNNREEIYQAALRLERADTALYEEGIQREGNKRKAVSLSEGPGQPSQQRRRPSQNYYGATQSQAGSTRSGPTYIPRDPCNQCGRIHPGECKVHLGGICYHCNEPGHYARYCPRKGGEGRAQSEQSVRGGGGRTQTGQQFGNQPNRSNPQQGGNAGRFNRNERDRGQGSQASGQPRLFAMRREEADAAPEVVTGMISLYHQPAFVLFDSGSTHSFISTKLARTLGIPFVRLGQNLGVRTPVGDTLIVDSVIRDCAITVAGHEFEANLILLPFDEFDVILGMDWLSKNRAKVDCYKKEVSLEVEGKGTALFKGTKKLIPGCLISAVKAFSLIQEGCEAYLAHVKEVQEKKIEDVPVVREYPEVFPEDLPGLPPQREVEFDIEVIPGTAPISIPPYRMAPVELKELKEQLQELLEKGFIRPSVSPWGAPVLFVKKKDGSMRLCNDYRKLNKATIKNRYPLPRIDDLFDQLQGARVFSKIDLRSGYHQLRVADGSVPKTAFRTRYGHYEFLVMPFGLTNAPAAFMALMNRVLHEYLDKFVIVFIDDILIYSRSKEEHEEHLGVVLQKLKEEKLYAKFSKCDFWLEEVLFLGHLISGRGVEVDPKKIEAVTNWAPPKNVSEVRSFLGLAGYYRRFVEGFSSIARPMTQLLQKGKAFVWDEKCQTAFELLKEKLTSAPVLALPTSGGEYSIYSDASYQGLGCVLMQDKKVIAYASRQLRPHEVNYPTHDLELAAVVFALKLWRHYLYGETFTIFTDHKSLQHLTDQKELNMRQRRWMELLSDYDCTIKYHPGKANVVADALSRKRESPLPELVSLRAMNVDLELEEVTKLLATLKIRPMLQERIREKQSEDLEIEKYKKQVLEGKDTKFELVDGVLMYQGRLCVPDVDKLRKDILDEAHSAPYAMHPGATKMYRTLKEHFWWPGLKKEVATHVYQCLECQMIKAEHQAPVIEHLPLEIPQWTWEKITMDFVYGLPRTPRGNDGVWVIVDRFSKVAHFIPIKFKPGMEELARLYVREIVRLHGVPLSIVSDRDPSFTARFWVSLQKAMGTKVHFSTAYHPQTDGQSERTIQTLEDLLRACVLTMEGAWDEHLPLMEFAYNNQYHSSIQAAPYEVLYGRKCRTPLYWDAEGMRQLEGPEMIQKAVEKVEVIRRNLKTAQDRQKSNAERPGNPRSYEVGDMVFLRVSPWKGVMRFGKKGKLSPRYIGPYEVLERIGPLAYRLALPPSLSRIHDVFHVSMLRAYRSNPEHVIRHEDIQLEDDLTYEEVPIQIVDRQEKELRRKKIAMVKVVWRNQGSEAATWETESSMREKYPELFVDV</sequence>
<evidence type="ECO:0000256" key="14">
    <source>
        <dbReference type="ARBA" id="ARBA00023125"/>
    </source>
</evidence>
<keyword evidence="8" id="KW-0255">Endonuclease</keyword>
<evidence type="ECO:0000256" key="3">
    <source>
        <dbReference type="ARBA" id="ARBA00022679"/>
    </source>
</evidence>
<feature type="compositionally biased region" description="Polar residues" evidence="17">
    <location>
        <begin position="240"/>
        <end position="255"/>
    </location>
</feature>